<dbReference type="NCBIfam" id="TIGR00756">
    <property type="entry name" value="PPR"/>
    <property type="match status" value="8"/>
</dbReference>
<dbReference type="InterPro" id="IPR002885">
    <property type="entry name" value="PPR_rpt"/>
</dbReference>
<keyword evidence="7" id="KW-1185">Reference proteome</keyword>
<feature type="repeat" description="PPR" evidence="3">
    <location>
        <begin position="285"/>
        <end position="319"/>
    </location>
</feature>
<feature type="repeat" description="PPR" evidence="3">
    <location>
        <begin position="215"/>
        <end position="249"/>
    </location>
</feature>
<dbReference type="InterPro" id="IPR002625">
    <property type="entry name" value="Smr_dom"/>
</dbReference>
<dbReference type="PANTHER" id="PTHR47447">
    <property type="entry name" value="OS03G0856100 PROTEIN"/>
    <property type="match status" value="1"/>
</dbReference>
<evidence type="ECO:0000313" key="7">
    <source>
        <dbReference type="Proteomes" id="UP000012960"/>
    </source>
</evidence>
<dbReference type="SMART" id="SM00463">
    <property type="entry name" value="SMR"/>
    <property type="match status" value="1"/>
</dbReference>
<dbReference type="OrthoDB" id="185373at2759"/>
<dbReference type="GO" id="GO:0009570">
    <property type="term" value="C:chloroplast stroma"/>
    <property type="evidence" value="ECO:0000318"/>
    <property type="project" value="GO_Central"/>
</dbReference>
<evidence type="ECO:0000256" key="3">
    <source>
        <dbReference type="PROSITE-ProRule" id="PRU00708"/>
    </source>
</evidence>
<evidence type="ECO:0000256" key="2">
    <source>
        <dbReference type="ARBA" id="ARBA00022737"/>
    </source>
</evidence>
<accession>A0A804L2J1</accession>
<organism evidence="6 7">
    <name type="scientific">Musa acuminata subsp. malaccensis</name>
    <name type="common">Wild banana</name>
    <name type="synonym">Musa malaccensis</name>
    <dbReference type="NCBI Taxonomy" id="214687"/>
    <lineage>
        <taxon>Eukaryota</taxon>
        <taxon>Viridiplantae</taxon>
        <taxon>Streptophyta</taxon>
        <taxon>Embryophyta</taxon>
        <taxon>Tracheophyta</taxon>
        <taxon>Spermatophyta</taxon>
        <taxon>Magnoliopsida</taxon>
        <taxon>Liliopsida</taxon>
        <taxon>Zingiberales</taxon>
        <taxon>Musaceae</taxon>
        <taxon>Musa</taxon>
    </lineage>
</organism>
<comment type="similarity">
    <text evidence="1">Belongs to the PPR family. P subfamily.</text>
</comment>
<dbReference type="GO" id="GO:0042134">
    <property type="term" value="F:rRNA primary transcript binding"/>
    <property type="evidence" value="ECO:0000318"/>
    <property type="project" value="GO_Central"/>
</dbReference>
<dbReference type="PROSITE" id="PS51375">
    <property type="entry name" value="PPR"/>
    <property type="match status" value="8"/>
</dbReference>
<dbReference type="FunCoup" id="A0A804L2J1">
    <property type="interactions" value="2679"/>
</dbReference>
<protein>
    <recommendedName>
        <fullName evidence="5">Smr domain-containing protein</fullName>
    </recommendedName>
</protein>
<dbReference type="Pfam" id="PF13812">
    <property type="entry name" value="PPR_3"/>
    <property type="match status" value="1"/>
</dbReference>
<evidence type="ECO:0000313" key="6">
    <source>
        <dbReference type="EnsemblPlants" id="Ma11_p00040.1"/>
    </source>
</evidence>
<dbReference type="GO" id="GO:0003729">
    <property type="term" value="F:mRNA binding"/>
    <property type="evidence" value="ECO:0000318"/>
    <property type="project" value="GO_Central"/>
</dbReference>
<dbReference type="OMA" id="KQSEHCR"/>
<proteinExistence type="inferred from homology"/>
<dbReference type="SUPFAM" id="SSF81901">
    <property type="entry name" value="HCP-like"/>
    <property type="match status" value="1"/>
</dbReference>
<feature type="repeat" description="PPR" evidence="3">
    <location>
        <begin position="355"/>
        <end position="389"/>
    </location>
</feature>
<dbReference type="InterPro" id="IPR011990">
    <property type="entry name" value="TPR-like_helical_dom_sf"/>
</dbReference>
<dbReference type="GO" id="GO:1901259">
    <property type="term" value="P:chloroplast rRNA processing"/>
    <property type="evidence" value="ECO:0007669"/>
    <property type="project" value="EnsemblPlants"/>
</dbReference>
<dbReference type="PROSITE" id="PS50828">
    <property type="entry name" value="SMR"/>
    <property type="match status" value="1"/>
</dbReference>
<sequence length="712" mass="79074">MVLLCASTSPTISIPHPLLSPLKPPATFLCHSSKTSAVTASSPTADQTPSSSSLSDQLLPLSLTLLTSQPTSPSATVAPPPRLPAKPTWTNPSKPRPTVLALRRQPRPPFSHNPSLRPLTALSRTLRLSPDLPSALSAAFPPGHSPSRDDALLLLNSLRSWQKSLQFLDFLRSLPDFPLDTIFYNVVLKSLRAGHQWHHVERLAGEMIDASVPLDNITYSTIITAAKRCRRFDGALRWFERMYRTGLMPDEVTYSAVLDVYARLGHREEVVTLYERACASGWRPDAVAFSVLGKMFGEAGDYDGIRYVLKEMKDLGVKPNAVVYNTLIQATGKAGKPGLARSLFEEMVAAGLSPNEKTLTSLIKIYGKARWSRDALELWERMKSNRWPMDFILYNTLLSMCADLGLEEEAEKLFEDMRRPDRYARPDSWSYTAMINIYGSGGKPDRAVKMFEEMLEKGVELNVMSCTCLIQCLGKARRIGDAVRVFETATERGIRPDDRLCGCLLSVAAVCEEGGETDMVLGCLKKANNRLVGLLKMLRDEQVGFGEIKDEFRGIMNEAAVEVRRPFCNCLIDICRNQGHPSRRANELLHLGNLYGLYPGLHARKSEEWSLDLRSLSVGAAKTAFEEWMKSLWDSVVEEEEEEVLPFSFSVYTGSGTHKFSQGLASSFTSHLNEVAAPFRQVEDKCGSFVASKEDLVSWLRATFSPAAVVNA</sequence>
<feature type="repeat" description="PPR" evidence="3">
    <location>
        <begin position="250"/>
        <end position="284"/>
    </location>
</feature>
<feature type="region of interest" description="Disordered" evidence="4">
    <location>
        <begin position="69"/>
        <end position="99"/>
    </location>
</feature>
<dbReference type="Pfam" id="PF01535">
    <property type="entry name" value="PPR"/>
    <property type="match status" value="2"/>
</dbReference>
<reference evidence="6" key="1">
    <citation type="submission" date="2021-05" db="UniProtKB">
        <authorList>
            <consortium name="EnsemblPlants"/>
        </authorList>
    </citation>
    <scope>IDENTIFICATION</scope>
    <source>
        <strain evidence="6">subsp. malaccensis</strain>
    </source>
</reference>
<feature type="repeat" description="PPR" evidence="3">
    <location>
        <begin position="390"/>
        <end position="424"/>
    </location>
</feature>
<evidence type="ECO:0000256" key="4">
    <source>
        <dbReference type="SAM" id="MobiDB-lite"/>
    </source>
</evidence>
<dbReference type="Gene3D" id="1.25.40.10">
    <property type="entry name" value="Tetratricopeptide repeat domain"/>
    <property type="match status" value="3"/>
</dbReference>
<feature type="repeat" description="PPR" evidence="3">
    <location>
        <begin position="427"/>
        <end position="461"/>
    </location>
</feature>
<dbReference type="Gramene" id="Ma11_t00040.1">
    <property type="protein sequence ID" value="Ma11_p00040.1"/>
    <property type="gene ID" value="Ma11_g00040"/>
</dbReference>
<dbReference type="AlphaFoldDB" id="A0A804L2J1"/>
<dbReference type="Pfam" id="PF13041">
    <property type="entry name" value="PPR_2"/>
    <property type="match status" value="2"/>
</dbReference>
<dbReference type="InParanoid" id="A0A804L2J1"/>
<dbReference type="GeneID" id="103970027"/>
<dbReference type="PANTHER" id="PTHR47447:SF3">
    <property type="entry name" value="OS03G0856100 PROTEIN"/>
    <property type="match status" value="1"/>
</dbReference>
<feature type="domain" description="Smr" evidence="5">
    <location>
        <begin position="611"/>
        <end position="697"/>
    </location>
</feature>
<dbReference type="Proteomes" id="UP000012960">
    <property type="component" value="Unplaced"/>
</dbReference>
<feature type="repeat" description="PPR" evidence="3">
    <location>
        <begin position="320"/>
        <end position="354"/>
    </location>
</feature>
<evidence type="ECO:0000259" key="5">
    <source>
        <dbReference type="PROSITE" id="PS50828"/>
    </source>
</evidence>
<evidence type="ECO:0000256" key="1">
    <source>
        <dbReference type="ARBA" id="ARBA00007626"/>
    </source>
</evidence>
<dbReference type="EnsemblPlants" id="Ma11_t00040.1">
    <property type="protein sequence ID" value="Ma11_p00040.1"/>
    <property type="gene ID" value="Ma11_g00040"/>
</dbReference>
<name>A0A804L2J1_MUSAM</name>
<keyword evidence="2" id="KW-0677">Repeat</keyword>
<feature type="repeat" description="PPR" evidence="3">
    <location>
        <begin position="462"/>
        <end position="496"/>
    </location>
</feature>
<dbReference type="GO" id="GO:0045727">
    <property type="term" value="P:positive regulation of translation"/>
    <property type="evidence" value="ECO:0000318"/>
    <property type="project" value="GO_Central"/>
</dbReference>